<keyword evidence="2" id="KW-1185">Reference proteome</keyword>
<dbReference type="EMBL" id="JAZKKV010000001">
    <property type="protein sequence ID" value="MEE9653241.1"/>
    <property type="molecule type" value="Genomic_DNA"/>
</dbReference>
<dbReference type="AlphaFoldDB" id="A0AB35X4E8"/>
<organism evidence="1 2">
    <name type="scientific">Kluyvera ascorbata</name>
    <dbReference type="NCBI Taxonomy" id="51288"/>
    <lineage>
        <taxon>Bacteria</taxon>
        <taxon>Pseudomonadati</taxon>
        <taxon>Pseudomonadota</taxon>
        <taxon>Gammaproteobacteria</taxon>
        <taxon>Enterobacterales</taxon>
        <taxon>Enterobacteriaceae</taxon>
        <taxon>Kluyvera</taxon>
    </lineage>
</organism>
<reference evidence="1 2" key="1">
    <citation type="submission" date="2023-10" db="EMBL/GenBank/DDBJ databases">
        <title>Wastewater isolates of ESBL- and carbapenemase-producing Gram-negative bacteria from New Zealand.</title>
        <authorList>
            <person name="Straub C."/>
            <person name="Weaver L."/>
            <person name="Cornelius A."/>
            <person name="Mcgill E."/>
            <person name="Dyet K."/>
            <person name="White L."/>
            <person name="Pattis I."/>
        </authorList>
    </citation>
    <scope>NUCLEOTIDE SEQUENCE [LARGE SCALE GENOMIC DNA]</scope>
    <source>
        <strain evidence="1 2">ESBL09</strain>
    </source>
</reference>
<accession>A0AB35X4E8</accession>
<proteinExistence type="predicted"/>
<dbReference type="Proteomes" id="UP001331691">
    <property type="component" value="Unassembled WGS sequence"/>
</dbReference>
<sequence>MADIDFSDGTSAPFTVAGRINGFTFDTVSFTRQDEVVRDFYLKFN</sequence>
<name>A0AB35X4E8_9ENTR</name>
<gene>
    <name evidence="1" type="ORF">V4836_03535</name>
</gene>
<dbReference type="RefSeq" id="WP_322264293.1">
    <property type="nucleotide sequence ID" value="NZ_CAXOJM010000062.1"/>
</dbReference>
<evidence type="ECO:0000313" key="1">
    <source>
        <dbReference type="EMBL" id="MEE9653241.1"/>
    </source>
</evidence>
<evidence type="ECO:0000313" key="2">
    <source>
        <dbReference type="Proteomes" id="UP001331691"/>
    </source>
</evidence>
<protein>
    <submittedName>
        <fullName evidence="1">Uncharacterized protein</fullName>
    </submittedName>
</protein>
<comment type="caution">
    <text evidence="1">The sequence shown here is derived from an EMBL/GenBank/DDBJ whole genome shotgun (WGS) entry which is preliminary data.</text>
</comment>